<reference evidence="2 3" key="1">
    <citation type="submission" date="2022-09" db="EMBL/GenBank/DDBJ databases">
        <authorList>
            <person name="Han X.L."/>
            <person name="Wang Q."/>
            <person name="Lu T."/>
        </authorList>
    </citation>
    <scope>NUCLEOTIDE SEQUENCE [LARGE SCALE GENOMIC DNA]</scope>
    <source>
        <strain evidence="2 3">WQ 127069</strain>
    </source>
</reference>
<proteinExistence type="predicted"/>
<accession>A0ABT2UEM0</accession>
<evidence type="ECO:0000313" key="3">
    <source>
        <dbReference type="Proteomes" id="UP001652445"/>
    </source>
</evidence>
<dbReference type="InterPro" id="IPR030395">
    <property type="entry name" value="GP_PDE_dom"/>
</dbReference>
<comment type="caution">
    <text evidence="2">The sequence shown here is derived from an EMBL/GenBank/DDBJ whole genome shotgun (WGS) entry which is preliminary data.</text>
</comment>
<dbReference type="EMBL" id="JAOQIO010000016">
    <property type="protein sequence ID" value="MCU6792084.1"/>
    <property type="molecule type" value="Genomic_DNA"/>
</dbReference>
<organism evidence="2 3">
    <name type="scientific">Paenibacillus baimaensis</name>
    <dbReference type="NCBI Taxonomy" id="2982185"/>
    <lineage>
        <taxon>Bacteria</taxon>
        <taxon>Bacillati</taxon>
        <taxon>Bacillota</taxon>
        <taxon>Bacilli</taxon>
        <taxon>Bacillales</taxon>
        <taxon>Paenibacillaceae</taxon>
        <taxon>Paenibacillus</taxon>
    </lineage>
</organism>
<dbReference type="PANTHER" id="PTHR46211:SF14">
    <property type="entry name" value="GLYCEROPHOSPHODIESTER PHOSPHODIESTERASE"/>
    <property type="match status" value="1"/>
</dbReference>
<dbReference type="Gene3D" id="3.20.20.190">
    <property type="entry name" value="Phosphatidylinositol (PI) phosphodiesterase"/>
    <property type="match status" value="1"/>
</dbReference>
<keyword evidence="3" id="KW-1185">Reference proteome</keyword>
<gene>
    <name evidence="2" type="ORF">OB236_08080</name>
</gene>
<evidence type="ECO:0000313" key="2">
    <source>
        <dbReference type="EMBL" id="MCU6792084.1"/>
    </source>
</evidence>
<evidence type="ECO:0000259" key="1">
    <source>
        <dbReference type="PROSITE" id="PS51704"/>
    </source>
</evidence>
<dbReference type="PANTHER" id="PTHR46211">
    <property type="entry name" value="GLYCEROPHOSPHORYL DIESTER PHOSPHODIESTERASE"/>
    <property type="match status" value="1"/>
</dbReference>
<name>A0ABT2UEM0_9BACL</name>
<dbReference type="Pfam" id="PF03009">
    <property type="entry name" value="GDPD"/>
    <property type="match status" value="1"/>
</dbReference>
<dbReference type="PROSITE" id="PS51704">
    <property type="entry name" value="GP_PDE"/>
    <property type="match status" value="1"/>
</dbReference>
<dbReference type="InterPro" id="IPR017946">
    <property type="entry name" value="PLC-like_Pdiesterase_TIM-brl"/>
</dbReference>
<dbReference type="RefSeq" id="WP_262683480.1">
    <property type="nucleotide sequence ID" value="NZ_JAOQIO010000016.1"/>
</dbReference>
<sequence length="283" mass="32000">MSVTNKKAAAQRVHWQAHQSTAAEFPENTMAAMEYAWGLGGIPEIDIRQTADGIIIGMHDETPRRTTTASEADRDRLISECTFEQTQAWDAGVRFSDKYRGEKVPSLERVLAALAIHPERELYLDYKQVDLDKLAALIERCGVERQIIFCHRDHENCRIMKRLVPGIRTMLWISGGSNPEAEVARKFAAAADSGFDALDIVQIHLVDADNSGETTSQPWAYEVQREYLQMALEQLADKGLELEVLPFHFSQESLFALLDLGIRRFAVDEPKVFVATLERYSFV</sequence>
<feature type="domain" description="GP-PDE" evidence="1">
    <location>
        <begin position="13"/>
        <end position="277"/>
    </location>
</feature>
<dbReference type="CDD" id="cd08566">
    <property type="entry name" value="GDPD_AtGDE_like"/>
    <property type="match status" value="1"/>
</dbReference>
<protein>
    <submittedName>
        <fullName evidence="2">Glycerophosphodiester phosphodiesterase family protein</fullName>
    </submittedName>
</protein>
<dbReference type="Proteomes" id="UP001652445">
    <property type="component" value="Unassembled WGS sequence"/>
</dbReference>
<dbReference type="SUPFAM" id="SSF51695">
    <property type="entry name" value="PLC-like phosphodiesterases"/>
    <property type="match status" value="1"/>
</dbReference>